<dbReference type="EMBL" id="FOSZ01000005">
    <property type="protein sequence ID" value="SFL12925.1"/>
    <property type="molecule type" value="Genomic_DNA"/>
</dbReference>
<evidence type="ECO:0000313" key="2">
    <source>
        <dbReference type="EMBL" id="SFL12925.1"/>
    </source>
</evidence>
<sequence>MKHFLLPLLAVFATQALAEAPEITDARASRSGDTWRFDVTLLHPDTGWDHYADGWRVELADGTVLTTRVLAHPHVNEQPFTRSQSGVTVPDGVDTVFIRSRCIVDGWSQGVTELKLP</sequence>
<dbReference type="RefSeq" id="WP_093324431.1">
    <property type="nucleotide sequence ID" value="NZ_FOSZ01000005.1"/>
</dbReference>
<feature type="chain" id="PRO_5011762186" description="Secreted protein" evidence="1">
    <location>
        <begin position="19"/>
        <end position="117"/>
    </location>
</feature>
<keyword evidence="1" id="KW-0732">Signal</keyword>
<dbReference type="Proteomes" id="UP000198851">
    <property type="component" value="Unassembled WGS sequence"/>
</dbReference>
<evidence type="ECO:0008006" key="4">
    <source>
        <dbReference type="Google" id="ProtNLM"/>
    </source>
</evidence>
<proteinExistence type="predicted"/>
<accession>A0A1I4F4L2</accession>
<protein>
    <recommendedName>
        <fullName evidence="4">Secreted protein</fullName>
    </recommendedName>
</protein>
<reference evidence="3" key="1">
    <citation type="submission" date="2016-10" db="EMBL/GenBank/DDBJ databases">
        <authorList>
            <person name="Varghese N."/>
            <person name="Submissions S."/>
        </authorList>
    </citation>
    <scope>NUCLEOTIDE SEQUENCE [LARGE SCALE GENOMIC DNA]</scope>
    <source>
        <strain evidence="3">DSM 28453</strain>
    </source>
</reference>
<dbReference type="OrthoDB" id="573055at2"/>
<evidence type="ECO:0000313" key="3">
    <source>
        <dbReference type="Proteomes" id="UP000198851"/>
    </source>
</evidence>
<evidence type="ECO:0000256" key="1">
    <source>
        <dbReference type="SAM" id="SignalP"/>
    </source>
</evidence>
<feature type="signal peptide" evidence="1">
    <location>
        <begin position="1"/>
        <end position="18"/>
    </location>
</feature>
<gene>
    <name evidence="2" type="ORF">SAMN04488036_105213</name>
</gene>
<dbReference type="STRING" id="1280847.SAMN04488036_105213"/>
<name>A0A1I4F4L2_9RHOB</name>
<dbReference type="AlphaFoldDB" id="A0A1I4F4L2"/>
<organism evidence="2 3">
    <name type="scientific">Shimia haliotis</name>
    <dbReference type="NCBI Taxonomy" id="1280847"/>
    <lineage>
        <taxon>Bacteria</taxon>
        <taxon>Pseudomonadati</taxon>
        <taxon>Pseudomonadota</taxon>
        <taxon>Alphaproteobacteria</taxon>
        <taxon>Rhodobacterales</taxon>
        <taxon>Roseobacteraceae</taxon>
    </lineage>
</organism>
<keyword evidence="3" id="KW-1185">Reference proteome</keyword>